<dbReference type="FunFam" id="3.30.200.20:FF:000468">
    <property type="entry name" value="LysM receptor kinase 2"/>
    <property type="match status" value="1"/>
</dbReference>
<dbReference type="SMART" id="SM00220">
    <property type="entry name" value="S_TKc"/>
    <property type="match status" value="1"/>
</dbReference>
<dbReference type="PROSITE" id="PS00141">
    <property type="entry name" value="ASP_PROTEASE"/>
    <property type="match status" value="2"/>
</dbReference>
<dbReference type="InterPro" id="IPR001461">
    <property type="entry name" value="Aspartic_peptidase_A1"/>
</dbReference>
<evidence type="ECO:0000256" key="21">
    <source>
        <dbReference type="ARBA" id="ARBA00023170"/>
    </source>
</evidence>
<keyword evidence="17 28" id="KW-1133">Transmembrane helix</keyword>
<evidence type="ECO:0000256" key="24">
    <source>
        <dbReference type="ARBA" id="ARBA00048679"/>
    </source>
</evidence>
<evidence type="ECO:0000256" key="8">
    <source>
        <dbReference type="ARBA" id="ARBA00022670"/>
    </source>
</evidence>
<keyword evidence="22" id="KW-0325">Glycoprotein</keyword>
<keyword evidence="12 26" id="KW-0547">Nucleotide-binding</keyword>
<proteinExistence type="inferred from homology"/>
<evidence type="ECO:0000256" key="27">
    <source>
        <dbReference type="RuleBase" id="RU000454"/>
    </source>
</evidence>
<dbReference type="InterPro" id="IPR056562">
    <property type="entry name" value="LysM2_CERK1_LYK3_4_5"/>
</dbReference>
<evidence type="ECO:0000256" key="22">
    <source>
        <dbReference type="ARBA" id="ARBA00023180"/>
    </source>
</evidence>
<dbReference type="GO" id="GO:0019199">
    <property type="term" value="F:transmembrane receptor protein kinase activity"/>
    <property type="evidence" value="ECO:0007669"/>
    <property type="project" value="InterPro"/>
</dbReference>
<keyword evidence="15 27" id="KW-0378">Hydrolase</keyword>
<dbReference type="FunFam" id="2.40.70.10:FF:000115">
    <property type="entry name" value="Lysosomal aspartic protease"/>
    <property type="match status" value="1"/>
</dbReference>
<dbReference type="InterPro" id="IPR033869">
    <property type="entry name" value="Phytepsin"/>
</dbReference>
<keyword evidence="9" id="KW-0808">Transferase</keyword>
<keyword evidence="5" id="KW-1003">Cell membrane</keyword>
<gene>
    <name evidence="33" type="ORF">SAY86_011379</name>
</gene>
<reference evidence="33 34" key="1">
    <citation type="journal article" date="2023" name="Hortic Res">
        <title>Pangenome of water caltrop reveals structural variations and asymmetric subgenome divergence after allopolyploidization.</title>
        <authorList>
            <person name="Zhang X."/>
            <person name="Chen Y."/>
            <person name="Wang L."/>
            <person name="Yuan Y."/>
            <person name="Fang M."/>
            <person name="Shi L."/>
            <person name="Lu R."/>
            <person name="Comes H.P."/>
            <person name="Ma Y."/>
            <person name="Chen Y."/>
            <person name="Huang G."/>
            <person name="Zhou Y."/>
            <person name="Zheng Z."/>
            <person name="Qiu Y."/>
        </authorList>
    </citation>
    <scope>NUCLEOTIDE SEQUENCE [LARGE SCALE GENOMIC DNA]</scope>
    <source>
        <strain evidence="33">F231</strain>
    </source>
</reference>
<feature type="disulfide bond" evidence="25">
    <location>
        <begin position="744"/>
        <end position="750"/>
    </location>
</feature>
<keyword evidence="16 26" id="KW-0067">ATP-binding</keyword>
<evidence type="ECO:0000256" key="6">
    <source>
        <dbReference type="ARBA" id="ARBA00022527"/>
    </source>
</evidence>
<dbReference type="PROSITE" id="PS00108">
    <property type="entry name" value="PROTEIN_KINASE_ST"/>
    <property type="match status" value="1"/>
</dbReference>
<dbReference type="SUPFAM" id="SSF50630">
    <property type="entry name" value="Acid proteases"/>
    <property type="match status" value="1"/>
</dbReference>
<organism evidence="33 34">
    <name type="scientific">Trapa natans</name>
    <name type="common">Water chestnut</name>
    <dbReference type="NCBI Taxonomy" id="22666"/>
    <lineage>
        <taxon>Eukaryota</taxon>
        <taxon>Viridiplantae</taxon>
        <taxon>Streptophyta</taxon>
        <taxon>Embryophyta</taxon>
        <taxon>Tracheophyta</taxon>
        <taxon>Spermatophyta</taxon>
        <taxon>Magnoliopsida</taxon>
        <taxon>eudicotyledons</taxon>
        <taxon>Gunneridae</taxon>
        <taxon>Pentapetalae</taxon>
        <taxon>rosids</taxon>
        <taxon>malvids</taxon>
        <taxon>Myrtales</taxon>
        <taxon>Lythraceae</taxon>
        <taxon>Trapa</taxon>
    </lineage>
</organism>
<evidence type="ECO:0000256" key="9">
    <source>
        <dbReference type="ARBA" id="ARBA00022679"/>
    </source>
</evidence>
<evidence type="ECO:0000256" key="17">
    <source>
        <dbReference type="ARBA" id="ARBA00022989"/>
    </source>
</evidence>
<dbReference type="InterPro" id="IPR057097">
    <property type="entry name" value="LysM_RLK3/10"/>
</dbReference>
<dbReference type="PROSITE" id="PS50015">
    <property type="entry name" value="SAP_B"/>
    <property type="match status" value="2"/>
</dbReference>
<dbReference type="Pfam" id="PF03489">
    <property type="entry name" value="SapB_2"/>
    <property type="match status" value="1"/>
</dbReference>
<dbReference type="InterPro" id="IPR008139">
    <property type="entry name" value="SaposinB_dom"/>
</dbReference>
<dbReference type="Pfam" id="PF05184">
    <property type="entry name" value="SapB_1"/>
    <property type="match status" value="1"/>
</dbReference>
<keyword evidence="6" id="KW-0723">Serine/threonine-protein kinase</keyword>
<evidence type="ECO:0000256" key="16">
    <source>
        <dbReference type="ARBA" id="ARBA00022840"/>
    </source>
</evidence>
<dbReference type="InterPro" id="IPR001969">
    <property type="entry name" value="Aspartic_peptidase_AS"/>
</dbReference>
<dbReference type="InterPro" id="IPR033121">
    <property type="entry name" value="PEPTIDASE_A1"/>
</dbReference>
<dbReference type="InterPro" id="IPR001245">
    <property type="entry name" value="Ser-Thr/Tyr_kinase_cat_dom"/>
</dbReference>
<dbReference type="Pfam" id="PF00026">
    <property type="entry name" value="Asp"/>
    <property type="match status" value="1"/>
</dbReference>
<evidence type="ECO:0000256" key="13">
    <source>
        <dbReference type="ARBA" id="ARBA00022750"/>
    </source>
</evidence>
<evidence type="ECO:0000256" key="10">
    <source>
        <dbReference type="ARBA" id="ARBA00022692"/>
    </source>
</evidence>
<dbReference type="Gene3D" id="3.30.200.20">
    <property type="entry name" value="Phosphorylase Kinase, domain 1"/>
    <property type="match status" value="1"/>
</dbReference>
<dbReference type="SUPFAM" id="SSF56112">
    <property type="entry name" value="Protein kinase-like (PK-like)"/>
    <property type="match status" value="1"/>
</dbReference>
<dbReference type="GO" id="GO:0005773">
    <property type="term" value="C:vacuole"/>
    <property type="evidence" value="ECO:0007669"/>
    <property type="project" value="UniProtKB-SubCell"/>
</dbReference>
<dbReference type="EMBL" id="JAXQNO010000012">
    <property type="protein sequence ID" value="KAK4787546.1"/>
    <property type="molecule type" value="Genomic_DNA"/>
</dbReference>
<evidence type="ECO:0000256" key="1">
    <source>
        <dbReference type="ARBA" id="ARBA00004116"/>
    </source>
</evidence>
<dbReference type="GO" id="GO:0004674">
    <property type="term" value="F:protein serine/threonine kinase activity"/>
    <property type="evidence" value="ECO:0007669"/>
    <property type="project" value="UniProtKB-KW"/>
</dbReference>
<comment type="similarity">
    <text evidence="3 27">Belongs to the peptidase A1 family.</text>
</comment>
<dbReference type="Gene3D" id="2.40.70.10">
    <property type="entry name" value="Acid Proteases"/>
    <property type="match status" value="2"/>
</dbReference>
<keyword evidence="13 27" id="KW-0064">Aspartyl protease</keyword>
<dbReference type="CDD" id="cd14066">
    <property type="entry name" value="STKc_IRAK"/>
    <property type="match status" value="1"/>
</dbReference>
<evidence type="ECO:0000256" key="7">
    <source>
        <dbReference type="ARBA" id="ARBA00022554"/>
    </source>
</evidence>
<feature type="domain" description="Saposin B-type" evidence="31">
    <location>
        <begin position="1007"/>
        <end position="1048"/>
    </location>
</feature>
<evidence type="ECO:0000256" key="20">
    <source>
        <dbReference type="ARBA" id="ARBA00023157"/>
    </source>
</evidence>
<dbReference type="Pfam" id="PF23577">
    <property type="entry name" value="LysM_RLK"/>
    <property type="match status" value="1"/>
</dbReference>
<keyword evidence="20 25" id="KW-1015">Disulfide bond</keyword>
<evidence type="ECO:0000256" key="29">
    <source>
        <dbReference type="SAM" id="SignalP"/>
    </source>
</evidence>
<feature type="transmembrane region" description="Helical" evidence="28">
    <location>
        <begin position="232"/>
        <end position="257"/>
    </location>
</feature>
<feature type="signal peptide" evidence="29">
    <location>
        <begin position="1"/>
        <end position="22"/>
    </location>
</feature>
<dbReference type="Proteomes" id="UP001346149">
    <property type="component" value="Unassembled WGS sequence"/>
</dbReference>
<evidence type="ECO:0000256" key="12">
    <source>
        <dbReference type="ARBA" id="ARBA00022741"/>
    </source>
</evidence>
<sequence length="1137" mass="123663">MKRRLSAALSFLSALLVSVPLAVESSCSKGCDSAFASYYVWQGTNLTFISTVFNTSISRIMDYNSDQIPNVNSVRWGIRINIPFECHCIQGSFLGHEFTYQTRTGDTYDKIATQWYSNLTTVSWLQRFNSYPGTNIPENSPLNVTVNCSCGDATVSKDYGLFLTYPLREEDSLENIAESSHLTTQLIQSYNPGANFSQGSGLVYIPAKGGDICNCAMAPWHQFSLGSCGAGLSGGVVAAISVGVIVLVVGAALFAYARFYRKKKVEQGIFLSGSQEHSSQAGEAQNALVKSSESDGQAGGGSGLTGITVDKSMEFSYEELANATENFSMSKIIGKGGFGSVYYAELRGQKVAIKKMDMQASREFLAELRVLSRVHHLNLVRLIGYCVEGSLFLIYEYIENGNLSEHLRGSKEPLSWTSRVQIALDSARGLEYIHEHTVPVYIHRDIKSANILIDTNLHAKVADFGLTRLTEGNTSLPTRLVGTFGYMPPEYAQYGDVSAKVDVYAFGVVLYELISAKEAVVKESGSVSDTKGLVTMFEEVLNQSDSSKDIRELVDPRLGDSYPLDSVRKMAQLAKVCTQENPQLRPTMRSVVVALMTLSSTTEDWDIGTFYDNPALVNLMSGSITMAAKVGPILAATFILLLLSPEVYSASNDGLVRIGLKKRKVDRVNHISGPRMSKEGFLRSPGRNYPNDYLRDSGDADVVSLKNYLDAQYFGEIGIGSPSQKFTVIFDTGSSNLWVPSSKCYFSLSCYIHSKYKSSASSTYAKNGKSAAIHYGTGAISGFFSQDNVRVGDLVVNSQDFIEATREPGITFLAAKFDGILGLGFQEISVGGAVPVWYNMVEQGLVKEPVFSFWLNREVEGEEGGEIVFGGVDPNHYKGEHTYVPVTRKGYWQFDMGDVLINGETTGYCGGGCSAIADSGTSLLAGPTTIITQINHAIGASGVVSQECKTVIAQYGKTIIDLLLAKAQPQKICSQVGFCTFDGTQGVSMGIKSVVDENSDRSSNGLHDAMCTACEMAVVWMQNQIRRNQTEEQIIDYVNQLCDRLPSPMGESVVDCDNLSSLPSVSFTIGGNIFDLSPEEYVLKVEAGPASQCISGFIALDVAPPRGPLWILGDVFMGRYHTVFDYGNMQVGFAEAA</sequence>
<evidence type="ECO:0000259" key="32">
    <source>
        <dbReference type="PROSITE" id="PS51767"/>
    </source>
</evidence>
<dbReference type="InterPro" id="IPR007856">
    <property type="entry name" value="SapB_1"/>
</dbReference>
<dbReference type="CDD" id="cd06098">
    <property type="entry name" value="phytepsin"/>
    <property type="match status" value="1"/>
</dbReference>
<dbReference type="GO" id="GO:0005524">
    <property type="term" value="F:ATP binding"/>
    <property type="evidence" value="ECO:0007669"/>
    <property type="project" value="UniProtKB-UniRule"/>
</dbReference>
<evidence type="ECO:0000313" key="34">
    <source>
        <dbReference type="Proteomes" id="UP001346149"/>
    </source>
</evidence>
<dbReference type="FunFam" id="1.10.510.10:FF:000468">
    <property type="entry name" value="PTI1-like tyrosine-protein kinase 3"/>
    <property type="match status" value="1"/>
</dbReference>
<evidence type="ECO:0000256" key="19">
    <source>
        <dbReference type="ARBA" id="ARBA00023145"/>
    </source>
</evidence>
<dbReference type="Gene3D" id="1.10.510.10">
    <property type="entry name" value="Transferase(Phosphotransferase) domain 1"/>
    <property type="match status" value="1"/>
</dbReference>
<dbReference type="GO" id="GO:0045087">
    <property type="term" value="P:innate immune response"/>
    <property type="evidence" value="ECO:0007669"/>
    <property type="project" value="InterPro"/>
</dbReference>
<feature type="binding site" evidence="26">
    <location>
        <position position="355"/>
    </location>
    <ligand>
        <name>ATP</name>
        <dbReference type="ChEBI" id="CHEBI:30616"/>
    </ligand>
</feature>
<dbReference type="InterPro" id="IPR008271">
    <property type="entry name" value="Ser/Thr_kinase_AS"/>
</dbReference>
<dbReference type="Gene3D" id="1.10.225.10">
    <property type="entry name" value="Saposin-like"/>
    <property type="match status" value="1"/>
</dbReference>
<dbReference type="FunFam" id="2.40.70.10:FF:000044">
    <property type="entry name" value="Lysosomal aspartic protease"/>
    <property type="match status" value="1"/>
</dbReference>
<comment type="subcellular location">
    <subcellularLocation>
        <location evidence="2">Cell membrane</location>
        <topology evidence="2">Single-pass membrane protein</topology>
    </subcellularLocation>
    <subcellularLocation>
        <location evidence="1">Vacuole</location>
    </subcellularLocation>
</comment>
<dbReference type="PANTHER" id="PTHR46204:SF2">
    <property type="entry name" value="CHITIN ELICITOR RECEPTOR KINASE 1"/>
    <property type="match status" value="1"/>
</dbReference>
<dbReference type="Pfam" id="PF23472">
    <property type="entry name" value="LysM2_CERK1_LYK3_4_5"/>
    <property type="match status" value="1"/>
</dbReference>
<evidence type="ECO:0000256" key="11">
    <source>
        <dbReference type="ARBA" id="ARBA00022729"/>
    </source>
</evidence>
<dbReference type="GO" id="GO:0009617">
    <property type="term" value="P:response to bacterium"/>
    <property type="evidence" value="ECO:0007669"/>
    <property type="project" value="UniProtKB-ARBA"/>
</dbReference>
<dbReference type="PROSITE" id="PS51767">
    <property type="entry name" value="PEPTIDASE_A1"/>
    <property type="match status" value="1"/>
</dbReference>
<dbReference type="PROSITE" id="PS00107">
    <property type="entry name" value="PROTEIN_KINASE_ATP"/>
    <property type="match status" value="1"/>
</dbReference>
<feature type="chain" id="PRO_5042948624" description="non-specific serine/threonine protein kinase" evidence="29">
    <location>
        <begin position="23"/>
        <end position="1137"/>
    </location>
</feature>
<keyword evidence="8 27" id="KW-0645">Protease</keyword>
<dbReference type="InterPro" id="IPR021109">
    <property type="entry name" value="Peptidase_aspartic_dom_sf"/>
</dbReference>
<keyword evidence="10 28" id="KW-0812">Transmembrane</keyword>
<evidence type="ECO:0000256" key="14">
    <source>
        <dbReference type="ARBA" id="ARBA00022777"/>
    </source>
</evidence>
<evidence type="ECO:0000256" key="18">
    <source>
        <dbReference type="ARBA" id="ARBA00023136"/>
    </source>
</evidence>
<keyword evidence="34" id="KW-1185">Reference proteome</keyword>
<name>A0AAN7R533_TRANT</name>
<dbReference type="GO" id="GO:0005886">
    <property type="term" value="C:plasma membrane"/>
    <property type="evidence" value="ECO:0007669"/>
    <property type="project" value="UniProtKB-SubCell"/>
</dbReference>
<dbReference type="AlphaFoldDB" id="A0AAN7R533"/>
<evidence type="ECO:0000256" key="25">
    <source>
        <dbReference type="PIRSR" id="PIRSR601461-2"/>
    </source>
</evidence>
<dbReference type="InterPro" id="IPR011001">
    <property type="entry name" value="Saposin-like"/>
</dbReference>
<dbReference type="InterPro" id="IPR008138">
    <property type="entry name" value="SapB_2"/>
</dbReference>
<evidence type="ECO:0000256" key="28">
    <source>
        <dbReference type="SAM" id="Phobius"/>
    </source>
</evidence>
<evidence type="ECO:0000256" key="5">
    <source>
        <dbReference type="ARBA" id="ARBA00022475"/>
    </source>
</evidence>
<dbReference type="InterPro" id="IPR000719">
    <property type="entry name" value="Prot_kinase_dom"/>
</dbReference>
<keyword evidence="21" id="KW-0675">Receptor</keyword>
<dbReference type="GO" id="GO:0006629">
    <property type="term" value="P:lipid metabolic process"/>
    <property type="evidence" value="ECO:0007669"/>
    <property type="project" value="InterPro"/>
</dbReference>
<feature type="domain" description="Peptidase A1" evidence="32">
    <location>
        <begin position="713"/>
        <end position="1134"/>
    </location>
</feature>
<keyword evidence="19" id="KW-0865">Zymogen</keyword>
<evidence type="ECO:0000259" key="30">
    <source>
        <dbReference type="PROSITE" id="PS50011"/>
    </source>
</evidence>
<evidence type="ECO:0000259" key="31">
    <source>
        <dbReference type="PROSITE" id="PS50015"/>
    </source>
</evidence>
<accession>A0AAN7R533</accession>
<dbReference type="InterPro" id="IPR011009">
    <property type="entry name" value="Kinase-like_dom_sf"/>
</dbReference>
<dbReference type="PRINTS" id="PR00792">
    <property type="entry name" value="PEPSIN"/>
</dbReference>
<dbReference type="Pfam" id="PF07714">
    <property type="entry name" value="PK_Tyr_Ser-Thr"/>
    <property type="match status" value="1"/>
</dbReference>
<dbReference type="EC" id="2.7.11.1" evidence="4"/>
<comment type="catalytic activity">
    <reaction evidence="23">
        <text>L-threonyl-[protein] + ATP = O-phospho-L-threonyl-[protein] + ADP + H(+)</text>
        <dbReference type="Rhea" id="RHEA:46608"/>
        <dbReference type="Rhea" id="RHEA-COMP:11060"/>
        <dbReference type="Rhea" id="RHEA-COMP:11605"/>
        <dbReference type="ChEBI" id="CHEBI:15378"/>
        <dbReference type="ChEBI" id="CHEBI:30013"/>
        <dbReference type="ChEBI" id="CHEBI:30616"/>
        <dbReference type="ChEBI" id="CHEBI:61977"/>
        <dbReference type="ChEBI" id="CHEBI:456216"/>
        <dbReference type="EC" id="2.7.11.1"/>
    </reaction>
</comment>
<evidence type="ECO:0000256" key="26">
    <source>
        <dbReference type="PROSITE-ProRule" id="PRU10141"/>
    </source>
</evidence>
<dbReference type="SUPFAM" id="SSF47862">
    <property type="entry name" value="Saposin"/>
    <property type="match status" value="1"/>
</dbReference>
<protein>
    <recommendedName>
        <fullName evidence="4">non-specific serine/threonine protein kinase</fullName>
        <ecNumber evidence="4">2.7.11.1</ecNumber>
    </recommendedName>
</protein>
<feature type="domain" description="Protein kinase" evidence="30">
    <location>
        <begin position="327"/>
        <end position="598"/>
    </location>
</feature>
<dbReference type="GO" id="GO:0006508">
    <property type="term" value="P:proteolysis"/>
    <property type="evidence" value="ECO:0007669"/>
    <property type="project" value="UniProtKB-KW"/>
</dbReference>
<keyword evidence="18 28" id="KW-0472">Membrane</keyword>
<evidence type="ECO:0000256" key="15">
    <source>
        <dbReference type="ARBA" id="ARBA00022801"/>
    </source>
</evidence>
<evidence type="ECO:0000256" key="3">
    <source>
        <dbReference type="ARBA" id="ARBA00007447"/>
    </source>
</evidence>
<dbReference type="InterPro" id="IPR044812">
    <property type="entry name" value="CERK1/LYK3-like"/>
</dbReference>
<keyword evidence="7" id="KW-0926">Vacuole</keyword>
<keyword evidence="11 29" id="KW-0732">Signal</keyword>
<dbReference type="InterPro" id="IPR017441">
    <property type="entry name" value="Protein_kinase_ATP_BS"/>
</dbReference>
<evidence type="ECO:0000313" key="33">
    <source>
        <dbReference type="EMBL" id="KAK4787546.1"/>
    </source>
</evidence>
<dbReference type="PANTHER" id="PTHR46204">
    <property type="entry name" value="CHITIN ELICITOR RECEPTOR KINASE 1-RELATED"/>
    <property type="match status" value="1"/>
</dbReference>
<dbReference type="FunFam" id="1.10.225.10:FF:000001">
    <property type="entry name" value="Aspartic proteinase A1"/>
    <property type="match status" value="1"/>
</dbReference>
<keyword evidence="14" id="KW-0418">Kinase</keyword>
<comment type="caution">
    <text evidence="33">The sequence shown here is derived from an EMBL/GenBank/DDBJ whole genome shotgun (WGS) entry which is preliminary data.</text>
</comment>
<evidence type="ECO:0000256" key="2">
    <source>
        <dbReference type="ARBA" id="ARBA00004162"/>
    </source>
</evidence>
<evidence type="ECO:0000256" key="23">
    <source>
        <dbReference type="ARBA" id="ARBA00047899"/>
    </source>
</evidence>
<dbReference type="GO" id="GO:0004190">
    <property type="term" value="F:aspartic-type endopeptidase activity"/>
    <property type="evidence" value="ECO:0007669"/>
    <property type="project" value="UniProtKB-KW"/>
</dbReference>
<comment type="catalytic activity">
    <reaction evidence="24">
        <text>L-seryl-[protein] + ATP = O-phospho-L-seryl-[protein] + ADP + H(+)</text>
        <dbReference type="Rhea" id="RHEA:17989"/>
        <dbReference type="Rhea" id="RHEA-COMP:9863"/>
        <dbReference type="Rhea" id="RHEA-COMP:11604"/>
        <dbReference type="ChEBI" id="CHEBI:15378"/>
        <dbReference type="ChEBI" id="CHEBI:29999"/>
        <dbReference type="ChEBI" id="CHEBI:30616"/>
        <dbReference type="ChEBI" id="CHEBI:83421"/>
        <dbReference type="ChEBI" id="CHEBI:456216"/>
        <dbReference type="EC" id="2.7.11.1"/>
    </reaction>
</comment>
<dbReference type="PROSITE" id="PS50011">
    <property type="entry name" value="PROTEIN_KINASE_DOM"/>
    <property type="match status" value="1"/>
</dbReference>
<feature type="domain" description="Saposin B-type" evidence="31">
    <location>
        <begin position="943"/>
        <end position="983"/>
    </location>
</feature>
<evidence type="ECO:0000256" key="4">
    <source>
        <dbReference type="ARBA" id="ARBA00012513"/>
    </source>
</evidence>